<dbReference type="AlphaFoldDB" id="A0A6A4YYP2"/>
<evidence type="ECO:0000313" key="2">
    <source>
        <dbReference type="Proteomes" id="UP000469452"/>
    </source>
</evidence>
<evidence type="ECO:0000313" key="1">
    <source>
        <dbReference type="EMBL" id="KAF0704823.1"/>
    </source>
</evidence>
<accession>A0A6A4YYP2</accession>
<dbReference type="EMBL" id="VJMI01020320">
    <property type="protein sequence ID" value="KAF0704823.1"/>
    <property type="molecule type" value="Genomic_DNA"/>
</dbReference>
<comment type="caution">
    <text evidence="1">The sequence shown here is derived from an EMBL/GenBank/DDBJ whole genome shotgun (WGS) entry which is preliminary data.</text>
</comment>
<name>A0A6A4YYP2_APHAT</name>
<gene>
    <name evidence="1" type="ORF">AaE_014742</name>
</gene>
<proteinExistence type="predicted"/>
<protein>
    <submittedName>
        <fullName evidence="1">Uncharacterized protein</fullName>
    </submittedName>
</protein>
<organism evidence="1 2">
    <name type="scientific">Aphanomyces astaci</name>
    <name type="common">Crayfish plague agent</name>
    <dbReference type="NCBI Taxonomy" id="112090"/>
    <lineage>
        <taxon>Eukaryota</taxon>
        <taxon>Sar</taxon>
        <taxon>Stramenopiles</taxon>
        <taxon>Oomycota</taxon>
        <taxon>Saprolegniomycetes</taxon>
        <taxon>Saprolegniales</taxon>
        <taxon>Verrucalvaceae</taxon>
        <taxon>Aphanomyces</taxon>
    </lineage>
</organism>
<dbReference type="Proteomes" id="UP000469452">
    <property type="component" value="Unassembled WGS sequence"/>
</dbReference>
<sequence>MEEHTVFEHGPWIDMCRHVGMAVTEGQVNGGVDLGRLPINTEQVSAGYQSTGVIEQDFLLLIRSSRYVDEEIVATFHDPLGCIDGYFHRDVVDAVGAALVKNAAVLLRNVHPPLSTRECTSS</sequence>
<reference evidence="1 2" key="1">
    <citation type="submission" date="2019-06" db="EMBL/GenBank/DDBJ databases">
        <title>Genomics analysis of Aphanomyces spp. identifies a new class of oomycete effector associated with host adaptation.</title>
        <authorList>
            <person name="Gaulin E."/>
        </authorList>
    </citation>
    <scope>NUCLEOTIDE SEQUENCE [LARGE SCALE GENOMIC DNA]</scope>
    <source>
        <strain evidence="1 2">E</strain>
    </source>
</reference>